<accession>A0A7X0D1P2</accession>
<dbReference type="RefSeq" id="WP_183995340.1">
    <property type="nucleotide sequence ID" value="NZ_BMHW01000005.1"/>
</dbReference>
<sequence length="69" mass="7293">MAMKRVLPPTTDKHPDRFLQCQEAMAGAFADVATAAVKAGGNPEEVASAMVELADPRTPIATLLETARL</sequence>
<keyword evidence="2" id="KW-1185">Reference proteome</keyword>
<dbReference type="EMBL" id="JACHEG010000006">
    <property type="protein sequence ID" value="MBB6164652.1"/>
    <property type="molecule type" value="Genomic_DNA"/>
</dbReference>
<comment type="caution">
    <text evidence="1">The sequence shown here is derived from an EMBL/GenBank/DDBJ whole genome shotgun (WGS) entry which is preliminary data.</text>
</comment>
<organism evidence="1 2">
    <name type="scientific">Rhizobium wenxiniae</name>
    <dbReference type="NCBI Taxonomy" id="1737357"/>
    <lineage>
        <taxon>Bacteria</taxon>
        <taxon>Pseudomonadati</taxon>
        <taxon>Pseudomonadota</taxon>
        <taxon>Alphaproteobacteria</taxon>
        <taxon>Hyphomicrobiales</taxon>
        <taxon>Rhizobiaceae</taxon>
        <taxon>Rhizobium/Agrobacterium group</taxon>
        <taxon>Rhizobium</taxon>
    </lineage>
</organism>
<reference evidence="1 2" key="1">
    <citation type="submission" date="2020-08" db="EMBL/GenBank/DDBJ databases">
        <title>Genomic Encyclopedia of Type Strains, Phase IV (KMG-IV): sequencing the most valuable type-strain genomes for metagenomic binning, comparative biology and taxonomic classification.</title>
        <authorList>
            <person name="Goeker M."/>
        </authorList>
    </citation>
    <scope>NUCLEOTIDE SEQUENCE [LARGE SCALE GENOMIC DNA]</scope>
    <source>
        <strain evidence="1 2">DSM 100734</strain>
    </source>
</reference>
<protein>
    <submittedName>
        <fullName evidence="1">Uncharacterized protein</fullName>
    </submittedName>
</protein>
<gene>
    <name evidence="1" type="ORF">HNQ72_004497</name>
</gene>
<proteinExistence type="predicted"/>
<dbReference type="AlphaFoldDB" id="A0A7X0D1P2"/>
<evidence type="ECO:0000313" key="1">
    <source>
        <dbReference type="EMBL" id="MBB6164652.1"/>
    </source>
</evidence>
<evidence type="ECO:0000313" key="2">
    <source>
        <dbReference type="Proteomes" id="UP000547879"/>
    </source>
</evidence>
<name>A0A7X0D1P2_9HYPH</name>
<dbReference type="Proteomes" id="UP000547879">
    <property type="component" value="Unassembled WGS sequence"/>
</dbReference>